<evidence type="ECO:0000313" key="1">
    <source>
        <dbReference type="EMBL" id="ETJ38572.1"/>
    </source>
</evidence>
<proteinExistence type="predicted"/>
<name>W1Y7S2_9ZZZZ</name>
<dbReference type="EMBL" id="AZMM01007345">
    <property type="protein sequence ID" value="ETJ38572.1"/>
    <property type="molecule type" value="Genomic_DNA"/>
</dbReference>
<sequence>MKKSIIVPSLTKEEFYESLRLAVLNCQDYLDEVDPNDVKVITKRNLFETLVTMYDTEKENQ</sequence>
<gene>
    <name evidence="1" type="ORF">Q604_UNBC07345G0005</name>
</gene>
<dbReference type="AlphaFoldDB" id="W1Y7S2"/>
<reference evidence="1" key="1">
    <citation type="submission" date="2013-12" db="EMBL/GenBank/DDBJ databases">
        <title>A Varibaculum cambriense genome reconstructed from a premature infant gut community with otherwise low bacterial novelty that shifts toward anaerobic metabolism during the third week of life.</title>
        <authorList>
            <person name="Brown C.T."/>
            <person name="Sharon I."/>
            <person name="Thomas B.C."/>
            <person name="Castelle C.J."/>
            <person name="Morowitz M.J."/>
            <person name="Banfield J.F."/>
        </authorList>
    </citation>
    <scope>NUCLEOTIDE SEQUENCE</scope>
</reference>
<protein>
    <submittedName>
        <fullName evidence="1">Uncharacterized protein</fullName>
    </submittedName>
</protein>
<organism evidence="1">
    <name type="scientific">human gut metagenome</name>
    <dbReference type="NCBI Taxonomy" id="408170"/>
    <lineage>
        <taxon>unclassified sequences</taxon>
        <taxon>metagenomes</taxon>
        <taxon>organismal metagenomes</taxon>
    </lineage>
</organism>
<accession>W1Y7S2</accession>
<comment type="caution">
    <text evidence="1">The sequence shown here is derived from an EMBL/GenBank/DDBJ whole genome shotgun (WGS) entry which is preliminary data.</text>
</comment>